<evidence type="ECO:0000313" key="9">
    <source>
        <dbReference type="EMBL" id="KIY98970.1"/>
    </source>
</evidence>
<keyword evidence="4" id="KW-0963">Cytoplasm</keyword>
<dbReference type="STRING" id="145388.A0A0D2MXN5"/>
<dbReference type="GO" id="GO:0000045">
    <property type="term" value="P:autophagosome assembly"/>
    <property type="evidence" value="ECO:0007669"/>
    <property type="project" value="TreeGrafter"/>
</dbReference>
<reference evidence="9 10" key="1">
    <citation type="journal article" date="2013" name="BMC Genomics">
        <title>Reconstruction of the lipid metabolism for the microalga Monoraphidium neglectum from its genome sequence reveals characteristics suitable for biofuel production.</title>
        <authorList>
            <person name="Bogen C."/>
            <person name="Al-Dilaimi A."/>
            <person name="Albersmeier A."/>
            <person name="Wichmann J."/>
            <person name="Grundmann M."/>
            <person name="Rupp O."/>
            <person name="Lauersen K.J."/>
            <person name="Blifernez-Klassen O."/>
            <person name="Kalinowski J."/>
            <person name="Goesmann A."/>
            <person name="Mussgnug J.H."/>
            <person name="Kruse O."/>
        </authorList>
    </citation>
    <scope>NUCLEOTIDE SEQUENCE [LARGE SCALE GENOMIC DNA]</scope>
    <source>
        <strain evidence="9 10">SAG 48.87</strain>
    </source>
</reference>
<dbReference type="KEGG" id="mng:MNEG_8993"/>
<dbReference type="PANTHER" id="PTHR12866">
    <property type="entry name" value="UBIQUITIN-LIKE-CONJUGATING ENZYME ATG3"/>
    <property type="match status" value="1"/>
</dbReference>
<dbReference type="RefSeq" id="XP_013897990.1">
    <property type="nucleotide sequence ID" value="XM_014042536.1"/>
</dbReference>
<feature type="compositionally biased region" description="Low complexity" evidence="8">
    <location>
        <begin position="186"/>
        <end position="207"/>
    </location>
</feature>
<organism evidence="9 10">
    <name type="scientific">Monoraphidium neglectum</name>
    <dbReference type="NCBI Taxonomy" id="145388"/>
    <lineage>
        <taxon>Eukaryota</taxon>
        <taxon>Viridiplantae</taxon>
        <taxon>Chlorophyta</taxon>
        <taxon>core chlorophytes</taxon>
        <taxon>Chlorophyceae</taxon>
        <taxon>CS clade</taxon>
        <taxon>Sphaeropleales</taxon>
        <taxon>Selenastraceae</taxon>
        <taxon>Monoraphidium</taxon>
    </lineage>
</organism>
<comment type="subcellular location">
    <subcellularLocation>
        <location evidence="1">Cytoplasm</location>
    </subcellularLocation>
</comment>
<dbReference type="Proteomes" id="UP000054498">
    <property type="component" value="Unassembled WGS sequence"/>
</dbReference>
<keyword evidence="7" id="KW-0072">Autophagy</keyword>
<accession>A0A0D2MXN5</accession>
<sequence>MDGLRHAVHTAYVKVAEATLAPLSQSKFEEKREFVAAGDYLTSSSLSHATVSGGSGGGGGSAVEADAPRRLRQQQRGGGGSGGGGAQLAALAPVSRVPCLSRAADLERYDPQSEFALAGDEDGWTATHRDPGTDAAAAGGGGGDDEGIPSLDEDAEAAAPAAAAGGGDDDGIPDIEDLDLEDGDEAAVPSRPATAAAPGGAEAAASGSGRGAAGEGSAIRRTRTYDLYITYDQARAWTYYQVPRFWLVGYDEARQPLKPEQVLDDVSEDHAKKTVTLDPHPHLSVSAASIHPCRHAEVMKKLADNLVEAGREFRADQ</sequence>
<dbReference type="GO" id="GO:0000422">
    <property type="term" value="P:autophagy of mitochondrion"/>
    <property type="evidence" value="ECO:0007669"/>
    <property type="project" value="TreeGrafter"/>
</dbReference>
<evidence type="ECO:0000256" key="6">
    <source>
        <dbReference type="ARBA" id="ARBA00022927"/>
    </source>
</evidence>
<feature type="compositionally biased region" description="Acidic residues" evidence="8">
    <location>
        <begin position="143"/>
        <end position="156"/>
    </location>
</feature>
<evidence type="ECO:0000313" key="10">
    <source>
        <dbReference type="Proteomes" id="UP000054498"/>
    </source>
</evidence>
<dbReference type="GeneID" id="25741868"/>
<dbReference type="InterPro" id="IPR007135">
    <property type="entry name" value="Atg3/Atg10"/>
</dbReference>
<dbReference type="GO" id="GO:0044804">
    <property type="term" value="P:nucleophagy"/>
    <property type="evidence" value="ECO:0007669"/>
    <property type="project" value="TreeGrafter"/>
</dbReference>
<dbReference type="OrthoDB" id="1584384at2759"/>
<dbReference type="GO" id="GO:0005829">
    <property type="term" value="C:cytosol"/>
    <property type="evidence" value="ECO:0007669"/>
    <property type="project" value="TreeGrafter"/>
</dbReference>
<dbReference type="GO" id="GO:0019776">
    <property type="term" value="F:Atg8-family ligase activity"/>
    <property type="evidence" value="ECO:0007669"/>
    <property type="project" value="TreeGrafter"/>
</dbReference>
<evidence type="ECO:0000256" key="8">
    <source>
        <dbReference type="SAM" id="MobiDB-lite"/>
    </source>
</evidence>
<dbReference type="AlphaFoldDB" id="A0A0D2MXN5"/>
<dbReference type="PANTHER" id="PTHR12866:SF2">
    <property type="entry name" value="UBIQUITIN-LIKE-CONJUGATING ENZYME ATG3"/>
    <property type="match status" value="1"/>
</dbReference>
<comment type="similarity">
    <text evidence="2">Belongs to the ATG3 family.</text>
</comment>
<evidence type="ECO:0000256" key="5">
    <source>
        <dbReference type="ARBA" id="ARBA00022786"/>
    </source>
</evidence>
<keyword evidence="3" id="KW-0813">Transport</keyword>
<feature type="region of interest" description="Disordered" evidence="8">
    <location>
        <begin position="122"/>
        <end position="217"/>
    </location>
</feature>
<evidence type="ECO:0000256" key="7">
    <source>
        <dbReference type="ARBA" id="ARBA00023006"/>
    </source>
</evidence>
<dbReference type="Pfam" id="PF03987">
    <property type="entry name" value="Autophagy_act_C"/>
    <property type="match status" value="1"/>
</dbReference>
<dbReference type="EMBL" id="KK102000">
    <property type="protein sequence ID" value="KIY98970.1"/>
    <property type="molecule type" value="Genomic_DNA"/>
</dbReference>
<proteinExistence type="inferred from homology"/>
<keyword evidence="5" id="KW-0833">Ubl conjugation pathway</keyword>
<gene>
    <name evidence="9" type="ORF">MNEG_8993</name>
</gene>
<evidence type="ECO:0000256" key="3">
    <source>
        <dbReference type="ARBA" id="ARBA00022448"/>
    </source>
</evidence>
<evidence type="ECO:0000256" key="2">
    <source>
        <dbReference type="ARBA" id="ARBA00007683"/>
    </source>
</evidence>
<dbReference type="GO" id="GO:0061723">
    <property type="term" value="P:glycophagy"/>
    <property type="evidence" value="ECO:0007669"/>
    <property type="project" value="TreeGrafter"/>
</dbReference>
<feature type="compositionally biased region" description="Acidic residues" evidence="8">
    <location>
        <begin position="167"/>
        <end position="185"/>
    </location>
</feature>
<evidence type="ECO:0000256" key="1">
    <source>
        <dbReference type="ARBA" id="ARBA00004496"/>
    </source>
</evidence>
<name>A0A0D2MXN5_9CHLO</name>
<evidence type="ECO:0000256" key="4">
    <source>
        <dbReference type="ARBA" id="ARBA00022490"/>
    </source>
</evidence>
<keyword evidence="6" id="KW-0653">Protein transport</keyword>
<dbReference type="GO" id="GO:0015031">
    <property type="term" value="P:protein transport"/>
    <property type="evidence" value="ECO:0007669"/>
    <property type="project" value="UniProtKB-KW"/>
</dbReference>
<keyword evidence="10" id="KW-1185">Reference proteome</keyword>
<dbReference type="GO" id="GO:0000407">
    <property type="term" value="C:phagophore assembly site"/>
    <property type="evidence" value="ECO:0007669"/>
    <property type="project" value="TreeGrafter"/>
</dbReference>
<protein>
    <submittedName>
        <fullName evidence="9">Autophagy-related protein 3</fullName>
    </submittedName>
</protein>